<comment type="caution">
    <text evidence="3">The sequence shown here is derived from an EMBL/GenBank/DDBJ whole genome shotgun (WGS) entry which is preliminary data.</text>
</comment>
<dbReference type="Pfam" id="PF09834">
    <property type="entry name" value="DUF2061"/>
    <property type="match status" value="1"/>
</dbReference>
<evidence type="ECO:0000313" key="3">
    <source>
        <dbReference type="EMBL" id="OUM33817.1"/>
    </source>
</evidence>
<dbReference type="Proteomes" id="UP000196082">
    <property type="component" value="Unassembled WGS sequence"/>
</dbReference>
<proteinExistence type="predicted"/>
<gene>
    <name evidence="3" type="ORF">B8W72_11730</name>
</gene>
<sequence>MRSLSDTRCCSGRTKGPLWKTFSFSILHFTIAFTVAYLLTGSALTGGLIAVIEPACNTLAFYFHEKLWRQLERR</sequence>
<dbReference type="EMBL" id="NFSB01000072">
    <property type="protein sequence ID" value="OUM33817.1"/>
    <property type="molecule type" value="Genomic_DNA"/>
</dbReference>
<protein>
    <recommendedName>
        <fullName evidence="2">DUF2061 domain-containing protein</fullName>
    </recommendedName>
</protein>
<evidence type="ECO:0000313" key="4">
    <source>
        <dbReference type="Proteomes" id="UP000196082"/>
    </source>
</evidence>
<keyword evidence="1" id="KW-0812">Transmembrane</keyword>
<feature type="domain" description="DUF2061" evidence="2">
    <location>
        <begin position="19"/>
        <end position="68"/>
    </location>
</feature>
<name>A0A1Y3L6I9_PSEPU</name>
<organism evidence="3 4">
    <name type="scientific">Pseudomonas putida</name>
    <name type="common">Arthrobacter siderocapsulatus</name>
    <dbReference type="NCBI Taxonomy" id="303"/>
    <lineage>
        <taxon>Bacteria</taxon>
        <taxon>Pseudomonadati</taxon>
        <taxon>Pseudomonadota</taxon>
        <taxon>Gammaproteobacteria</taxon>
        <taxon>Pseudomonadales</taxon>
        <taxon>Pseudomonadaceae</taxon>
        <taxon>Pseudomonas</taxon>
    </lineage>
</organism>
<accession>A0A1Y3L6I9</accession>
<dbReference type="AlphaFoldDB" id="A0A1Y3L6I9"/>
<feature type="transmembrane region" description="Helical" evidence="1">
    <location>
        <begin position="21"/>
        <end position="39"/>
    </location>
</feature>
<dbReference type="RefSeq" id="WP_080641021.1">
    <property type="nucleotide sequence ID" value="NZ_ABUNEW020000020.1"/>
</dbReference>
<dbReference type="InterPro" id="IPR018638">
    <property type="entry name" value="DUF2061_membrane"/>
</dbReference>
<evidence type="ECO:0000259" key="2">
    <source>
        <dbReference type="Pfam" id="PF09834"/>
    </source>
</evidence>
<evidence type="ECO:0000256" key="1">
    <source>
        <dbReference type="SAM" id="Phobius"/>
    </source>
</evidence>
<keyword evidence="1" id="KW-0472">Membrane</keyword>
<feature type="transmembrane region" description="Helical" evidence="1">
    <location>
        <begin position="45"/>
        <end position="64"/>
    </location>
</feature>
<reference evidence="3 4" key="1">
    <citation type="submission" date="2017-05" db="EMBL/GenBank/DDBJ databases">
        <title>Whole genome sequence of Pseudomonas putida isolate 1312 commercialized as a biostimulant.</title>
        <authorList>
            <person name="Crovadore J."/>
            <person name="Blanc P."/>
            <person name="Chablais R."/>
            <person name="Cochard B."/>
            <person name="Grizard D."/>
            <person name="Lefort F."/>
        </authorList>
    </citation>
    <scope>NUCLEOTIDE SEQUENCE [LARGE SCALE GENOMIC DNA]</scope>
    <source>
        <strain evidence="3 4">1312</strain>
    </source>
</reference>
<keyword evidence="1" id="KW-1133">Transmembrane helix</keyword>